<dbReference type="GO" id="GO:0003677">
    <property type="term" value="F:DNA binding"/>
    <property type="evidence" value="ECO:0007669"/>
    <property type="project" value="UniProtKB-KW"/>
</dbReference>
<dbReference type="GeneID" id="25324079"/>
<dbReference type="InterPro" id="IPR001138">
    <property type="entry name" value="Zn2Cys6_DnaBD"/>
</dbReference>
<dbReference type="EMBL" id="KN847317">
    <property type="protein sequence ID" value="KIW62124.1"/>
    <property type="molecule type" value="Genomic_DNA"/>
</dbReference>
<keyword evidence="4" id="KW-0539">Nucleus</keyword>
<keyword evidence="2" id="KW-0238">DNA-binding</keyword>
<dbReference type="InterPro" id="IPR036864">
    <property type="entry name" value="Zn2-C6_fun-type_DNA-bd_sf"/>
</dbReference>
<evidence type="ECO:0000256" key="3">
    <source>
        <dbReference type="ARBA" id="ARBA00023163"/>
    </source>
</evidence>
<dbReference type="Proteomes" id="UP000054342">
    <property type="component" value="Unassembled WGS sequence"/>
</dbReference>
<evidence type="ECO:0000313" key="7">
    <source>
        <dbReference type="EMBL" id="KIW62124.1"/>
    </source>
</evidence>
<accession>A0A0D2FQ71</accession>
<evidence type="ECO:0000259" key="6">
    <source>
        <dbReference type="PROSITE" id="PS50048"/>
    </source>
</evidence>
<proteinExistence type="predicted"/>
<evidence type="ECO:0000256" key="5">
    <source>
        <dbReference type="SAM" id="MobiDB-lite"/>
    </source>
</evidence>
<dbReference type="AlphaFoldDB" id="A0A0D2FQ71"/>
<reference evidence="7 8" key="1">
    <citation type="submission" date="2015-01" db="EMBL/GenBank/DDBJ databases">
        <title>The Genome Sequence of Exophiala xenobiotica CBS118157.</title>
        <authorList>
            <consortium name="The Broad Institute Genomics Platform"/>
            <person name="Cuomo C."/>
            <person name="de Hoog S."/>
            <person name="Gorbushina A."/>
            <person name="Stielow B."/>
            <person name="Teixiera M."/>
            <person name="Abouelleil A."/>
            <person name="Chapman S.B."/>
            <person name="Priest M."/>
            <person name="Young S.K."/>
            <person name="Wortman J."/>
            <person name="Nusbaum C."/>
            <person name="Birren B."/>
        </authorList>
    </citation>
    <scope>NUCLEOTIDE SEQUENCE [LARGE SCALE GENOMIC DNA]</scope>
    <source>
        <strain evidence="7 8">CBS 118157</strain>
    </source>
</reference>
<dbReference type="PANTHER" id="PTHR38791">
    <property type="entry name" value="ZN(II)2CYS6 TRANSCRIPTION FACTOR (EUROFUNG)-RELATED-RELATED"/>
    <property type="match status" value="1"/>
</dbReference>
<dbReference type="PROSITE" id="PS00463">
    <property type="entry name" value="ZN2_CY6_FUNGAL_1"/>
    <property type="match status" value="1"/>
</dbReference>
<feature type="region of interest" description="Disordered" evidence="5">
    <location>
        <begin position="473"/>
        <end position="496"/>
    </location>
</feature>
<dbReference type="HOGENOM" id="CLU_037135_0_0_1"/>
<keyword evidence="3" id="KW-0804">Transcription</keyword>
<dbReference type="GO" id="GO:0000981">
    <property type="term" value="F:DNA-binding transcription factor activity, RNA polymerase II-specific"/>
    <property type="evidence" value="ECO:0007669"/>
    <property type="project" value="InterPro"/>
</dbReference>
<protein>
    <recommendedName>
        <fullName evidence="6">Zn(2)-C6 fungal-type domain-containing protein</fullName>
    </recommendedName>
</protein>
<dbReference type="RefSeq" id="XP_013322708.1">
    <property type="nucleotide sequence ID" value="XM_013467254.1"/>
</dbReference>
<evidence type="ECO:0000313" key="8">
    <source>
        <dbReference type="Proteomes" id="UP000054342"/>
    </source>
</evidence>
<dbReference type="PROSITE" id="PS50048">
    <property type="entry name" value="ZN2_CY6_FUNGAL_2"/>
    <property type="match status" value="1"/>
</dbReference>
<feature type="domain" description="Zn(2)-C6 fungal-type" evidence="6">
    <location>
        <begin position="10"/>
        <end position="38"/>
    </location>
</feature>
<organism evidence="7 8">
    <name type="scientific">Exophiala xenobiotica</name>
    <dbReference type="NCBI Taxonomy" id="348802"/>
    <lineage>
        <taxon>Eukaryota</taxon>
        <taxon>Fungi</taxon>
        <taxon>Dikarya</taxon>
        <taxon>Ascomycota</taxon>
        <taxon>Pezizomycotina</taxon>
        <taxon>Eurotiomycetes</taxon>
        <taxon>Chaetothyriomycetidae</taxon>
        <taxon>Chaetothyriales</taxon>
        <taxon>Herpotrichiellaceae</taxon>
        <taxon>Exophiala</taxon>
    </lineage>
</organism>
<sequence length="539" mass="59428">MGNIGRPSTGCGLCRKRRVKCDEGRPGCRNCARLKKPCPGYRVPGYGTIRSTIFVRGPQSPSQGYGSTESLPQALYYSRRATSTEAEDSDAAQSDSALELSAQRFHRPPSLGKLPQDVTEQAVWYSLSQLDVNSRVLYGNDAFTFLPAILCKAGPHSYLHAAMRAVGIINLANRSPTVDMRNAVDLEYARAVSGVNAALADPEQRLGDETLVAVWLLGMRELLANVTGSGQVDPEGSSALQTHIDGTLMLLRLRGEHQFSTPEGCHLYQLLLSSMHWRPLFAGEEPSQEYLILESQISKAVQALPEASIRLCSFFHGVSKLRARIKNFLSIDLDQSVDQENLVASYFKAAAKLEGKVAGWCDVSDWVPRRVIIESSHLTGHRTPWTSGTLFRLHCFGSWNGFFHWNRYFVAKICLHAALLDVLAHLEAFPSAKVGEYEGQICSDLVTIHTTAIQEIVQDFIGTMSYAFGDVDENGNSRPVPSPAVSEGNRQESRGINVPATMQVQPPLVFLTTLRCLGPGQREAMFLALQRVRAEFCLR</sequence>
<dbReference type="CDD" id="cd00067">
    <property type="entry name" value="GAL4"/>
    <property type="match status" value="1"/>
</dbReference>
<dbReference type="InterPro" id="IPR053175">
    <property type="entry name" value="DHMBA_Reg_Transcription_Factor"/>
</dbReference>
<keyword evidence="1" id="KW-0805">Transcription regulation</keyword>
<dbReference type="OrthoDB" id="4491390at2759"/>
<dbReference type="GO" id="GO:0008270">
    <property type="term" value="F:zinc ion binding"/>
    <property type="evidence" value="ECO:0007669"/>
    <property type="project" value="InterPro"/>
</dbReference>
<dbReference type="SMART" id="SM00066">
    <property type="entry name" value="GAL4"/>
    <property type="match status" value="1"/>
</dbReference>
<dbReference type="Pfam" id="PF00172">
    <property type="entry name" value="Zn_clus"/>
    <property type="match status" value="1"/>
</dbReference>
<keyword evidence="8" id="KW-1185">Reference proteome</keyword>
<name>A0A0D2FQ71_9EURO</name>
<gene>
    <name evidence="7" type="ORF">PV05_02171</name>
</gene>
<dbReference type="STRING" id="348802.A0A0D2FQ71"/>
<dbReference type="Gene3D" id="4.10.240.10">
    <property type="entry name" value="Zn(2)-C6 fungal-type DNA-binding domain"/>
    <property type="match status" value="1"/>
</dbReference>
<evidence type="ECO:0000256" key="4">
    <source>
        <dbReference type="ARBA" id="ARBA00023242"/>
    </source>
</evidence>
<evidence type="ECO:0000256" key="2">
    <source>
        <dbReference type="ARBA" id="ARBA00023125"/>
    </source>
</evidence>
<dbReference type="SUPFAM" id="SSF57701">
    <property type="entry name" value="Zn2/Cys6 DNA-binding domain"/>
    <property type="match status" value="1"/>
</dbReference>
<evidence type="ECO:0000256" key="1">
    <source>
        <dbReference type="ARBA" id="ARBA00023015"/>
    </source>
</evidence>